<dbReference type="EMBL" id="JAPDRQ010000138">
    <property type="protein sequence ID" value="KAJ9653877.1"/>
    <property type="molecule type" value="Genomic_DNA"/>
</dbReference>
<keyword evidence="2" id="KW-1185">Reference proteome</keyword>
<name>A0ACC3A1U9_9EURO</name>
<sequence length="424" mass="47699">MASSPQVVSATVETRGVYLGLPTYPPTVQGLNAVIFGANGISGNYMVRVLSQSPGRWKQVVALSRRPPLTDQHTSKNVRHVQADLLQDPKDIAQVLKDQQVRADVVFFFAYIQPAPEEGAIWSNAEELCEVNGRLLQNCLEALELASIRPKRFLLQTGAKYYGGGLAIPAYESDPRVNEVNFYYTQEDMLFEYSRKTAVEWNVVRPSFIVGAVQDAAMNSVYPLAVYAAVQKHKGEKLIYPGNMAAWEREVVQSSALLNSYLSEFVTLNESAGNQAFNAADSCYFSYGRLWIELAGWYGMDFTLPDTGSEGFQEMQIFSKTNLSFAPPAMLRFKFTFVQWAQRPENRQAWRELMSKHDLKGDPFGNDLKRIFEFLDFAVLPPFPITLSVSKARQLDWMASVDPIETHREVIEEFAGMKMIPPLG</sequence>
<organism evidence="1 2">
    <name type="scientific">Neophaeococcomyces mojaviensis</name>
    <dbReference type="NCBI Taxonomy" id="3383035"/>
    <lineage>
        <taxon>Eukaryota</taxon>
        <taxon>Fungi</taxon>
        <taxon>Dikarya</taxon>
        <taxon>Ascomycota</taxon>
        <taxon>Pezizomycotina</taxon>
        <taxon>Eurotiomycetes</taxon>
        <taxon>Chaetothyriomycetidae</taxon>
        <taxon>Chaetothyriales</taxon>
        <taxon>Chaetothyriales incertae sedis</taxon>
        <taxon>Neophaeococcomyces</taxon>
    </lineage>
</organism>
<proteinExistence type="predicted"/>
<reference evidence="1" key="1">
    <citation type="submission" date="2022-10" db="EMBL/GenBank/DDBJ databases">
        <title>Culturing micro-colonial fungi from biological soil crusts in the Mojave desert and describing Neophaeococcomyces mojavensis, and introducing the new genera and species Taxawa tesnikishii.</title>
        <authorList>
            <person name="Kurbessoian T."/>
            <person name="Stajich J.E."/>
        </authorList>
    </citation>
    <scope>NUCLEOTIDE SEQUENCE</scope>
    <source>
        <strain evidence="1">JES_112</strain>
    </source>
</reference>
<accession>A0ACC3A1U9</accession>
<evidence type="ECO:0000313" key="2">
    <source>
        <dbReference type="Proteomes" id="UP001172386"/>
    </source>
</evidence>
<protein>
    <submittedName>
        <fullName evidence="1">Uncharacterized protein</fullName>
    </submittedName>
</protein>
<dbReference type="Proteomes" id="UP001172386">
    <property type="component" value="Unassembled WGS sequence"/>
</dbReference>
<evidence type="ECO:0000313" key="1">
    <source>
        <dbReference type="EMBL" id="KAJ9653877.1"/>
    </source>
</evidence>
<comment type="caution">
    <text evidence="1">The sequence shown here is derived from an EMBL/GenBank/DDBJ whole genome shotgun (WGS) entry which is preliminary data.</text>
</comment>
<gene>
    <name evidence="1" type="ORF">H2198_006986</name>
</gene>